<proteinExistence type="predicted"/>
<comment type="caution">
    <text evidence="2">The sequence shown here is derived from an EMBL/GenBank/DDBJ whole genome shotgun (WGS) entry which is preliminary data.</text>
</comment>
<gene>
    <name evidence="2" type="ORF">F2Q69_00030185</name>
</gene>
<name>A0A8S9S1A4_BRACR</name>
<evidence type="ECO:0000256" key="1">
    <source>
        <dbReference type="SAM" id="MobiDB-lite"/>
    </source>
</evidence>
<reference evidence="2" key="1">
    <citation type="submission" date="2019-12" db="EMBL/GenBank/DDBJ databases">
        <title>Genome sequencing and annotation of Brassica cretica.</title>
        <authorList>
            <person name="Studholme D.J."/>
            <person name="Sarris P."/>
        </authorList>
    </citation>
    <scope>NUCLEOTIDE SEQUENCE</scope>
    <source>
        <strain evidence="2">PFS-109/04</strain>
        <tissue evidence="2">Leaf</tissue>
    </source>
</reference>
<evidence type="ECO:0000313" key="3">
    <source>
        <dbReference type="Proteomes" id="UP000712600"/>
    </source>
</evidence>
<protein>
    <submittedName>
        <fullName evidence="2">Uncharacterized protein</fullName>
    </submittedName>
</protein>
<dbReference type="EMBL" id="QGKX02000088">
    <property type="protein sequence ID" value="KAF3586448.1"/>
    <property type="molecule type" value="Genomic_DNA"/>
</dbReference>
<dbReference type="AlphaFoldDB" id="A0A8S9S1A4"/>
<feature type="region of interest" description="Disordered" evidence="1">
    <location>
        <begin position="1"/>
        <end position="24"/>
    </location>
</feature>
<sequence>MRSHLGPEGPSVDPEIMTGARKRTLRPYRDPEVSSLDPEIFDWNPEAKWELGGTWGSSLDPEIFDWNPEAIGEPGDQGLAYGPGVPWEPGIFVFAGTVLRLLRQTTTEGAGVGVMIQVPGFAAFHIWRSRGPRCALGCTWVVGSFDTILRLAHTHSCFMSHTHFAFVDVPLWSCHFLQGLARIGGLWRSDPARMPF</sequence>
<evidence type="ECO:0000313" key="2">
    <source>
        <dbReference type="EMBL" id="KAF3586448.1"/>
    </source>
</evidence>
<organism evidence="2 3">
    <name type="scientific">Brassica cretica</name>
    <name type="common">Mustard</name>
    <dbReference type="NCBI Taxonomy" id="69181"/>
    <lineage>
        <taxon>Eukaryota</taxon>
        <taxon>Viridiplantae</taxon>
        <taxon>Streptophyta</taxon>
        <taxon>Embryophyta</taxon>
        <taxon>Tracheophyta</taxon>
        <taxon>Spermatophyta</taxon>
        <taxon>Magnoliopsida</taxon>
        <taxon>eudicotyledons</taxon>
        <taxon>Gunneridae</taxon>
        <taxon>Pentapetalae</taxon>
        <taxon>rosids</taxon>
        <taxon>malvids</taxon>
        <taxon>Brassicales</taxon>
        <taxon>Brassicaceae</taxon>
        <taxon>Brassiceae</taxon>
        <taxon>Brassica</taxon>
    </lineage>
</organism>
<accession>A0A8S9S1A4</accession>
<dbReference type="Proteomes" id="UP000712600">
    <property type="component" value="Unassembled WGS sequence"/>
</dbReference>